<sequence length="446" mass="47996">MSNQSSIFWKKGHDNPECAVMKKPWHTADEQWMEPGEALDRILSRITVSEPCRKPLTDCVGMTLRENLSAAVDSPEFSLSRMDGYAVDSGWIRDMTPLPVSIPCIGTIYPGQEVIPGLRPGSALRIMTGAPMPAGADAVIRVEDTDGGEDEVKIFTEPRAGENVTPRGGVMEKGTSLAGDGDVVGWGTAGLLASFGFSEVMVSRKPRVAIITTGDELAEKTVNGHMIHNSTLPALQAMVSMAGGDTLLACAVADDPEAIESTARNALRAEADFIIFTGGVSRGLRDYVRGVLESLNMELLIHSVRQKPGKPMAVYTFRNEITSGNVMTFALPGNPVSALLCGVRYLLPCFRLWQGQPIERALERVSGRLTSKISGDRTRHTMVPCVMTCTPQGTVEITPLKLATSADLKNLSIASGVIWVMAGETLSSGSMVEIELFHSFLRLSSS</sequence>
<dbReference type="SUPFAM" id="SSF63882">
    <property type="entry name" value="MoeA N-terminal region -like"/>
    <property type="match status" value="1"/>
</dbReference>
<evidence type="ECO:0000256" key="5">
    <source>
        <dbReference type="ARBA" id="ARBA00047317"/>
    </source>
</evidence>
<evidence type="ECO:0000313" key="9">
    <source>
        <dbReference type="Proteomes" id="UP000233256"/>
    </source>
</evidence>
<dbReference type="Gene3D" id="2.40.340.10">
    <property type="entry name" value="MoeA, C-terminal, domain IV"/>
    <property type="match status" value="1"/>
</dbReference>
<comment type="pathway">
    <text evidence="2 6">Cofactor biosynthesis; molybdopterin biosynthesis.</text>
</comment>
<dbReference type="Pfam" id="PF03453">
    <property type="entry name" value="MoeA_N"/>
    <property type="match status" value="1"/>
</dbReference>
<comment type="catalytic activity">
    <reaction evidence="5">
        <text>adenylyl-molybdopterin + molybdate = Mo-molybdopterin + AMP + H(+)</text>
        <dbReference type="Rhea" id="RHEA:35047"/>
        <dbReference type="ChEBI" id="CHEBI:15378"/>
        <dbReference type="ChEBI" id="CHEBI:36264"/>
        <dbReference type="ChEBI" id="CHEBI:62727"/>
        <dbReference type="ChEBI" id="CHEBI:71302"/>
        <dbReference type="ChEBI" id="CHEBI:456215"/>
        <dbReference type="EC" id="2.10.1.1"/>
    </reaction>
</comment>
<organism evidence="8 9">
    <name type="scientific">Candidatus Wallbacteria bacterium HGW-Wallbacteria-1</name>
    <dbReference type="NCBI Taxonomy" id="2013854"/>
    <lineage>
        <taxon>Bacteria</taxon>
        <taxon>Candidatus Walliibacteriota</taxon>
    </lineage>
</organism>
<evidence type="ECO:0000256" key="4">
    <source>
        <dbReference type="ARBA" id="ARBA00023150"/>
    </source>
</evidence>
<dbReference type="InterPro" id="IPR036425">
    <property type="entry name" value="MoaB/Mog-like_dom_sf"/>
</dbReference>
<comment type="caution">
    <text evidence="8">The sequence shown here is derived from an EMBL/GenBank/DDBJ whole genome shotgun (WGS) entry which is preliminary data.</text>
</comment>
<keyword evidence="4 6" id="KW-0501">Molybdenum cofactor biosynthesis</keyword>
<keyword evidence="6" id="KW-0460">Magnesium</keyword>
<accession>A0A2N1PM44</accession>
<dbReference type="InterPro" id="IPR005111">
    <property type="entry name" value="MoeA_C_domain_IV"/>
</dbReference>
<feature type="domain" description="MoaB/Mog" evidence="7">
    <location>
        <begin position="209"/>
        <end position="352"/>
    </location>
</feature>
<dbReference type="InterPro" id="IPR005110">
    <property type="entry name" value="MoeA_linker/N"/>
</dbReference>
<dbReference type="GO" id="GO:0061599">
    <property type="term" value="F:molybdopterin molybdotransferase activity"/>
    <property type="evidence" value="ECO:0007669"/>
    <property type="project" value="UniProtKB-UniRule"/>
</dbReference>
<keyword evidence="6" id="KW-0479">Metal-binding</keyword>
<keyword evidence="6" id="KW-0808">Transferase</keyword>
<dbReference type="PANTHER" id="PTHR10192">
    <property type="entry name" value="MOLYBDOPTERIN BIOSYNTHESIS PROTEIN"/>
    <property type="match status" value="1"/>
</dbReference>
<evidence type="ECO:0000313" key="8">
    <source>
        <dbReference type="EMBL" id="PKK89406.1"/>
    </source>
</evidence>
<evidence type="ECO:0000259" key="7">
    <source>
        <dbReference type="SMART" id="SM00852"/>
    </source>
</evidence>
<gene>
    <name evidence="8" type="ORF">CVV64_14465</name>
</gene>
<proteinExistence type="inferred from homology"/>
<dbReference type="AlphaFoldDB" id="A0A2N1PM44"/>
<dbReference type="CDD" id="cd00887">
    <property type="entry name" value="MoeA"/>
    <property type="match status" value="1"/>
</dbReference>
<dbReference type="InterPro" id="IPR038987">
    <property type="entry name" value="MoeA-like"/>
</dbReference>
<dbReference type="Pfam" id="PF00994">
    <property type="entry name" value="MoCF_biosynth"/>
    <property type="match status" value="1"/>
</dbReference>
<dbReference type="GO" id="GO:0005829">
    <property type="term" value="C:cytosol"/>
    <property type="evidence" value="ECO:0007669"/>
    <property type="project" value="TreeGrafter"/>
</dbReference>
<name>A0A2N1PM44_9BACT</name>
<comment type="similarity">
    <text evidence="3 6">Belongs to the MoeA family.</text>
</comment>
<dbReference type="EC" id="2.10.1.1" evidence="6"/>
<dbReference type="SUPFAM" id="SSF53218">
    <property type="entry name" value="Molybdenum cofactor biosynthesis proteins"/>
    <property type="match status" value="1"/>
</dbReference>
<dbReference type="InterPro" id="IPR036135">
    <property type="entry name" value="MoeA_linker/N_sf"/>
</dbReference>
<dbReference type="SMART" id="SM00852">
    <property type="entry name" value="MoCF_biosynth"/>
    <property type="match status" value="1"/>
</dbReference>
<dbReference type="SUPFAM" id="SSF63867">
    <property type="entry name" value="MoeA C-terminal domain-like"/>
    <property type="match status" value="1"/>
</dbReference>
<dbReference type="UniPathway" id="UPA00344"/>
<dbReference type="Proteomes" id="UP000233256">
    <property type="component" value="Unassembled WGS sequence"/>
</dbReference>
<comment type="cofactor">
    <cofactor evidence="6">
        <name>Mg(2+)</name>
        <dbReference type="ChEBI" id="CHEBI:18420"/>
    </cofactor>
</comment>
<dbReference type="Pfam" id="PF03454">
    <property type="entry name" value="MoeA_C"/>
    <property type="match status" value="1"/>
</dbReference>
<reference evidence="8 9" key="1">
    <citation type="journal article" date="2017" name="ISME J.">
        <title>Potential for microbial H2 and metal transformations associated with novel bacteria and archaea in deep terrestrial subsurface sediments.</title>
        <authorList>
            <person name="Hernsdorf A.W."/>
            <person name="Amano Y."/>
            <person name="Miyakawa K."/>
            <person name="Ise K."/>
            <person name="Suzuki Y."/>
            <person name="Anantharaman K."/>
            <person name="Probst A."/>
            <person name="Burstein D."/>
            <person name="Thomas B.C."/>
            <person name="Banfield J.F."/>
        </authorList>
    </citation>
    <scope>NUCLEOTIDE SEQUENCE [LARGE SCALE GENOMIC DNA]</scope>
    <source>
        <strain evidence="8">HGW-Wallbacteria-1</strain>
    </source>
</reference>
<keyword evidence="6" id="KW-0500">Molybdenum</keyword>
<evidence type="ECO:0000256" key="3">
    <source>
        <dbReference type="ARBA" id="ARBA00010763"/>
    </source>
</evidence>
<dbReference type="InterPro" id="IPR001453">
    <property type="entry name" value="MoaB/Mog_dom"/>
</dbReference>
<protein>
    <recommendedName>
        <fullName evidence="6">Molybdopterin molybdenumtransferase</fullName>
        <ecNumber evidence="6">2.10.1.1</ecNumber>
    </recommendedName>
</protein>
<comment type="function">
    <text evidence="1 6">Catalyzes the insertion of molybdate into adenylated molybdopterin with the concomitant release of AMP.</text>
</comment>
<dbReference type="Gene3D" id="2.170.190.11">
    <property type="entry name" value="Molybdopterin biosynthesis moea protein, domain 3"/>
    <property type="match status" value="1"/>
</dbReference>
<dbReference type="GO" id="GO:0046872">
    <property type="term" value="F:metal ion binding"/>
    <property type="evidence" value="ECO:0007669"/>
    <property type="project" value="UniProtKB-UniRule"/>
</dbReference>
<dbReference type="GO" id="GO:0006777">
    <property type="term" value="P:Mo-molybdopterin cofactor biosynthetic process"/>
    <property type="evidence" value="ECO:0007669"/>
    <property type="project" value="UniProtKB-UniRule"/>
</dbReference>
<dbReference type="Gene3D" id="3.90.105.10">
    <property type="entry name" value="Molybdopterin biosynthesis moea protein, domain 2"/>
    <property type="match status" value="1"/>
</dbReference>
<evidence type="ECO:0000256" key="6">
    <source>
        <dbReference type="RuleBase" id="RU365090"/>
    </source>
</evidence>
<dbReference type="EMBL" id="PGXC01000018">
    <property type="protein sequence ID" value="PKK89406.1"/>
    <property type="molecule type" value="Genomic_DNA"/>
</dbReference>
<dbReference type="Gene3D" id="3.40.980.10">
    <property type="entry name" value="MoaB/Mog-like domain"/>
    <property type="match status" value="1"/>
</dbReference>
<evidence type="ECO:0000256" key="2">
    <source>
        <dbReference type="ARBA" id="ARBA00005046"/>
    </source>
</evidence>
<dbReference type="PANTHER" id="PTHR10192:SF5">
    <property type="entry name" value="GEPHYRIN"/>
    <property type="match status" value="1"/>
</dbReference>
<evidence type="ECO:0000256" key="1">
    <source>
        <dbReference type="ARBA" id="ARBA00002901"/>
    </source>
</evidence>
<dbReference type="InterPro" id="IPR036688">
    <property type="entry name" value="MoeA_C_domain_IV_sf"/>
</dbReference>